<reference evidence="3" key="1">
    <citation type="journal article" date="2013" name="Nat. Genet.">
        <title>The draft genomes of soft-shell turtle and green sea turtle yield insights into the development and evolution of the turtle-specific body plan.</title>
        <authorList>
            <person name="Wang Z."/>
            <person name="Pascual-Anaya J."/>
            <person name="Zadissa A."/>
            <person name="Li W."/>
            <person name="Niimura Y."/>
            <person name="Huang Z."/>
            <person name="Li C."/>
            <person name="White S."/>
            <person name="Xiong Z."/>
            <person name="Fang D."/>
            <person name="Wang B."/>
            <person name="Ming Y."/>
            <person name="Chen Y."/>
            <person name="Zheng Y."/>
            <person name="Kuraku S."/>
            <person name="Pignatelli M."/>
            <person name="Herrero J."/>
            <person name="Beal K."/>
            <person name="Nozawa M."/>
            <person name="Li Q."/>
            <person name="Wang J."/>
            <person name="Zhang H."/>
            <person name="Yu L."/>
            <person name="Shigenobu S."/>
            <person name="Wang J."/>
            <person name="Liu J."/>
            <person name="Flicek P."/>
            <person name="Searle S."/>
            <person name="Wang J."/>
            <person name="Kuratani S."/>
            <person name="Yin Y."/>
            <person name="Aken B."/>
            <person name="Zhang G."/>
            <person name="Irie N."/>
        </authorList>
    </citation>
    <scope>NUCLEOTIDE SEQUENCE [LARGE SCALE GENOMIC DNA]</scope>
</reference>
<sequence>MPTLTALVSSLNSTALQPDFSRLVQKGYDRDMLQCRAKIKELRQVYHKATEANHHSGATPKTCQFYKELHTILSGDLTSIAKSPVDTSVGLEAAKRGPNPEDEVIDEEVELDDHVELLAVSPGGAGSQELFTTLEVSSQSQ</sequence>
<dbReference type="AlphaFoldDB" id="M7C5V0"/>
<keyword evidence="3" id="KW-1185">Reference proteome</keyword>
<accession>M7C5V0</accession>
<proteinExistence type="predicted"/>
<dbReference type="PANTHER" id="PTHR47595:SF1">
    <property type="entry name" value="MYB_SANT-LIKE DNA-BINDING DOMAIN-CONTAINING PROTEIN"/>
    <property type="match status" value="1"/>
</dbReference>
<evidence type="ECO:0000313" key="2">
    <source>
        <dbReference type="EMBL" id="EMP39843.1"/>
    </source>
</evidence>
<dbReference type="Pfam" id="PF13837">
    <property type="entry name" value="Myb_DNA-bind_4"/>
    <property type="match status" value="1"/>
</dbReference>
<gene>
    <name evidence="2" type="ORF">UY3_02952</name>
</gene>
<evidence type="ECO:0000259" key="1">
    <source>
        <dbReference type="Pfam" id="PF13837"/>
    </source>
</evidence>
<organism evidence="2 3">
    <name type="scientific">Chelonia mydas</name>
    <name type="common">Green sea-turtle</name>
    <name type="synonym">Chelonia agassizi</name>
    <dbReference type="NCBI Taxonomy" id="8469"/>
    <lineage>
        <taxon>Eukaryota</taxon>
        <taxon>Metazoa</taxon>
        <taxon>Chordata</taxon>
        <taxon>Craniata</taxon>
        <taxon>Vertebrata</taxon>
        <taxon>Euteleostomi</taxon>
        <taxon>Archelosauria</taxon>
        <taxon>Testudinata</taxon>
        <taxon>Testudines</taxon>
        <taxon>Cryptodira</taxon>
        <taxon>Durocryptodira</taxon>
        <taxon>Americhelydia</taxon>
        <taxon>Chelonioidea</taxon>
        <taxon>Cheloniidae</taxon>
        <taxon>Chelonia</taxon>
    </lineage>
</organism>
<feature type="domain" description="Myb/SANT-like DNA-binding" evidence="1">
    <location>
        <begin position="23"/>
        <end position="71"/>
    </location>
</feature>
<evidence type="ECO:0000313" key="3">
    <source>
        <dbReference type="Proteomes" id="UP000031443"/>
    </source>
</evidence>
<dbReference type="Proteomes" id="UP000031443">
    <property type="component" value="Unassembled WGS sequence"/>
</dbReference>
<dbReference type="PANTHER" id="PTHR47595">
    <property type="entry name" value="HEAT SHOCK 70 KDA PROTEIN 14"/>
    <property type="match status" value="1"/>
</dbReference>
<dbReference type="InterPro" id="IPR044822">
    <property type="entry name" value="Myb_DNA-bind_4"/>
</dbReference>
<dbReference type="EMBL" id="KB515585">
    <property type="protein sequence ID" value="EMP39843.1"/>
    <property type="molecule type" value="Genomic_DNA"/>
</dbReference>
<name>M7C5V0_CHEMY</name>
<protein>
    <recommendedName>
        <fullName evidence="1">Myb/SANT-like DNA-binding domain-containing protein</fullName>
    </recommendedName>
</protein>